<organism evidence="1 2">
    <name type="scientific">Cercocebus atys</name>
    <name type="common">Sooty mangabey</name>
    <name type="synonym">Cercocebus torquatus atys</name>
    <dbReference type="NCBI Taxonomy" id="9531"/>
    <lineage>
        <taxon>Eukaryota</taxon>
        <taxon>Metazoa</taxon>
        <taxon>Chordata</taxon>
        <taxon>Craniata</taxon>
        <taxon>Vertebrata</taxon>
        <taxon>Euteleostomi</taxon>
        <taxon>Mammalia</taxon>
        <taxon>Eutheria</taxon>
        <taxon>Euarchontoglires</taxon>
        <taxon>Primates</taxon>
        <taxon>Haplorrhini</taxon>
        <taxon>Catarrhini</taxon>
        <taxon>Cercopithecidae</taxon>
        <taxon>Cercopithecinae</taxon>
        <taxon>Cercocebus</taxon>
    </lineage>
</organism>
<dbReference type="Proteomes" id="UP000233060">
    <property type="component" value="Unassembled WGS sequence"/>
</dbReference>
<name>A0A2K5N357_CERAT</name>
<evidence type="ECO:0000313" key="2">
    <source>
        <dbReference type="Proteomes" id="UP000233060"/>
    </source>
</evidence>
<protein>
    <submittedName>
        <fullName evidence="1">Uncharacterized protein</fullName>
    </submittedName>
</protein>
<dbReference type="Ensembl" id="ENSCATT00000056198.1">
    <property type="protein sequence ID" value="ENSCATP00000031932.1"/>
    <property type="gene ID" value="ENSCATG00000039075.1"/>
</dbReference>
<evidence type="ECO:0000313" key="1">
    <source>
        <dbReference type="Ensembl" id="ENSCATP00000031932.1"/>
    </source>
</evidence>
<accession>A0A2K5N357</accession>
<dbReference type="Bgee" id="ENSCATG00000039075">
    <property type="expression patterns" value="Expressed in thymus and 12 other cell types or tissues"/>
</dbReference>
<reference evidence="1" key="2">
    <citation type="submission" date="2025-09" db="UniProtKB">
        <authorList>
            <consortium name="Ensembl"/>
        </authorList>
    </citation>
    <scope>IDENTIFICATION</scope>
</reference>
<dbReference type="AlphaFoldDB" id="A0A2K5N357"/>
<reference evidence="1" key="1">
    <citation type="submission" date="2025-08" db="UniProtKB">
        <authorList>
            <consortium name="Ensembl"/>
        </authorList>
    </citation>
    <scope>IDENTIFICATION</scope>
</reference>
<keyword evidence="2" id="KW-1185">Reference proteome</keyword>
<proteinExistence type="predicted"/>
<sequence length="33" mass="4075">MEIHCSRILLSSLRFSVSRLLTLSRWRRCWRVL</sequence>